<reference evidence="2 3" key="2">
    <citation type="submission" date="2013-04" db="EMBL/GenBank/DDBJ databases">
        <title>The Genome Sequence of Bilophila wadsworthia 3_1_6.</title>
        <authorList>
            <consortium name="The Broad Institute Genomics Platform"/>
            <person name="Earl A."/>
            <person name="Ward D."/>
            <person name="Feldgarden M."/>
            <person name="Gevers D."/>
            <person name="Sibley C."/>
            <person name="Strauss J."/>
            <person name="Allen-Vercoe E."/>
            <person name="Walker B."/>
            <person name="Young S."/>
            <person name="Zeng Q."/>
            <person name="Gargeya S."/>
            <person name="Fitzgerald M."/>
            <person name="Haas B."/>
            <person name="Abouelleil A."/>
            <person name="Allen A.W."/>
            <person name="Alvarado L."/>
            <person name="Arachchi H.M."/>
            <person name="Berlin A.M."/>
            <person name="Chapman S.B."/>
            <person name="Gainer-Dewar J."/>
            <person name="Goldberg J."/>
            <person name="Griggs A."/>
            <person name="Gujja S."/>
            <person name="Hansen M."/>
            <person name="Howarth C."/>
            <person name="Imamovic A."/>
            <person name="Ireland A."/>
            <person name="Larimer J."/>
            <person name="McCowan C."/>
            <person name="Murphy C."/>
            <person name="Pearson M."/>
            <person name="Poon T.W."/>
            <person name="Priest M."/>
            <person name="Roberts A."/>
            <person name="Saif S."/>
            <person name="Shea T."/>
            <person name="Sisk P."/>
            <person name="Sykes S."/>
            <person name="Wortman J."/>
            <person name="Nusbaum C."/>
            <person name="Birren B."/>
        </authorList>
    </citation>
    <scope>NUCLEOTIDE SEQUENCE [LARGE SCALE GENOMIC DNA]</scope>
    <source>
        <strain evidence="2 3">3_1_6</strain>
    </source>
</reference>
<feature type="region of interest" description="Disordered" evidence="1">
    <location>
        <begin position="1"/>
        <end position="22"/>
    </location>
</feature>
<dbReference type="EMBL" id="ADCP02000001">
    <property type="protein sequence ID" value="EPC05893.1"/>
    <property type="molecule type" value="Genomic_DNA"/>
</dbReference>
<evidence type="ECO:0000256" key="1">
    <source>
        <dbReference type="SAM" id="MobiDB-lite"/>
    </source>
</evidence>
<comment type="caution">
    <text evidence="2">The sequence shown here is derived from an EMBL/GenBank/DDBJ whole genome shotgun (WGS) entry which is preliminary data.</text>
</comment>
<protein>
    <submittedName>
        <fullName evidence="2">Uncharacterized protein</fullName>
    </submittedName>
</protein>
<gene>
    <name evidence="2" type="ORF">HMPREF0179_05177</name>
</gene>
<reference evidence="2 3" key="1">
    <citation type="submission" date="2010-10" db="EMBL/GenBank/DDBJ databases">
        <authorList>
            <consortium name="The Broad Institute Genome Sequencing Platform"/>
            <person name="Ward D."/>
            <person name="Earl A."/>
            <person name="Feldgarden M."/>
            <person name="Young S.K."/>
            <person name="Gargeya S."/>
            <person name="Zeng Q."/>
            <person name="Alvarado L."/>
            <person name="Berlin A."/>
            <person name="Bochicchio J."/>
            <person name="Chapman S.B."/>
            <person name="Chen Z."/>
            <person name="Freedman E."/>
            <person name="Gellesch M."/>
            <person name="Goldberg J."/>
            <person name="Griggs A."/>
            <person name="Gujja S."/>
            <person name="Heilman E."/>
            <person name="Heiman D."/>
            <person name="Howarth C."/>
            <person name="Mehta T."/>
            <person name="Neiman D."/>
            <person name="Pearson M."/>
            <person name="Roberts A."/>
            <person name="Saif S."/>
            <person name="Shea T."/>
            <person name="Shenoy N."/>
            <person name="Sisk P."/>
            <person name="Stolte C."/>
            <person name="Sykes S."/>
            <person name="White J."/>
            <person name="Yandava C."/>
            <person name="Allen-Vercoe E."/>
            <person name="Sibley C."/>
            <person name="Ambrose C.E."/>
            <person name="Strauss J."/>
            <person name="Daigneault M."/>
            <person name="Haas B."/>
            <person name="Nusbaum C."/>
            <person name="Birren B."/>
        </authorList>
    </citation>
    <scope>NUCLEOTIDE SEQUENCE [LARGE SCALE GENOMIC DNA]</scope>
    <source>
        <strain evidence="2 3">3_1_6</strain>
    </source>
</reference>
<dbReference type="Proteomes" id="UP000006034">
    <property type="component" value="Unassembled WGS sequence"/>
</dbReference>
<dbReference type="STRING" id="563192.HMPREF0179_05177"/>
<evidence type="ECO:0000313" key="2">
    <source>
        <dbReference type="EMBL" id="EPC05893.1"/>
    </source>
</evidence>
<sequence length="60" mass="6788">MNLQGFPGGMSAPSSRPIPAGGKETRKYALSEHLRFQKNPGIFNPIVFSYCFQLRRLLYV</sequence>
<name>S2KTP7_BILW3</name>
<evidence type="ECO:0000313" key="3">
    <source>
        <dbReference type="Proteomes" id="UP000006034"/>
    </source>
</evidence>
<dbReference type="HOGENOM" id="CLU_2932064_0_0_7"/>
<proteinExistence type="predicted"/>
<dbReference type="AlphaFoldDB" id="S2KTP7"/>
<accession>S2KTP7</accession>
<keyword evidence="3" id="KW-1185">Reference proteome</keyword>
<organism evidence="2 3">
    <name type="scientific">Bilophila wadsworthia (strain 3_1_6)</name>
    <dbReference type="NCBI Taxonomy" id="563192"/>
    <lineage>
        <taxon>Bacteria</taxon>
        <taxon>Pseudomonadati</taxon>
        <taxon>Thermodesulfobacteriota</taxon>
        <taxon>Desulfovibrionia</taxon>
        <taxon>Desulfovibrionales</taxon>
        <taxon>Desulfovibrionaceae</taxon>
        <taxon>Bilophila</taxon>
    </lineage>
</organism>